<sequence length="350" mass="38073">MSAGGSGASLLNVTRSRLPGIVRPAEARRRLRTRQWENPLYNSRPPERESWAVTDDGARLRVHHYGPEDAPVLLLIHGWSCCIEYWNPQINAFAENYHVIAYDQRGHGDSTWGTRKFDSDVLADDLQAVVEQAVPFGTPAVFVGHSMGGITVQAWAHRHRDRVEERATALVLANTTWGGIAEETRVLPFLNAPLKAPLRPIQAALSVPVPLPGGRIAENLVRSRILNRRAATADHAAFVLAMSRSCNPAARAKTAVALTQLALGPVGVESITVPTTVIGGRHDLLLPHAMTQRIAHALSVRGYLEELVVLDTGHASNVEAVDDFNAELHRVMYTATSGTFDRTPLTGAAS</sequence>
<accession>A0ABQ0IQV5</accession>
<dbReference type="SUPFAM" id="SSF53474">
    <property type="entry name" value="alpha/beta-Hydrolases"/>
    <property type="match status" value="1"/>
</dbReference>
<dbReference type="RefSeq" id="WP_006902143.1">
    <property type="nucleotide sequence ID" value="NZ_BAOQ01000044.1"/>
</dbReference>
<dbReference type="Gene3D" id="3.40.50.1820">
    <property type="entry name" value="alpha/beta hydrolase"/>
    <property type="match status" value="1"/>
</dbReference>
<organism evidence="2 3">
    <name type="scientific">Gordonia paraffinivorans NBRC 108238</name>
    <dbReference type="NCBI Taxonomy" id="1223543"/>
    <lineage>
        <taxon>Bacteria</taxon>
        <taxon>Bacillati</taxon>
        <taxon>Actinomycetota</taxon>
        <taxon>Actinomycetes</taxon>
        <taxon>Mycobacteriales</taxon>
        <taxon>Gordoniaceae</taxon>
        <taxon>Gordonia</taxon>
    </lineage>
</organism>
<dbReference type="InterPro" id="IPR050266">
    <property type="entry name" value="AB_hydrolase_sf"/>
</dbReference>
<dbReference type="PANTHER" id="PTHR43798:SF33">
    <property type="entry name" value="HYDROLASE, PUTATIVE (AFU_ORTHOLOGUE AFUA_2G14860)-RELATED"/>
    <property type="match status" value="1"/>
</dbReference>
<gene>
    <name evidence="2" type="ORF">GP2_044_00360</name>
</gene>
<evidence type="ECO:0000313" key="2">
    <source>
        <dbReference type="EMBL" id="GAC85885.1"/>
    </source>
</evidence>
<dbReference type="Pfam" id="PF00561">
    <property type="entry name" value="Abhydrolase_1"/>
    <property type="match status" value="1"/>
</dbReference>
<proteinExistence type="predicted"/>
<evidence type="ECO:0000313" key="3">
    <source>
        <dbReference type="Proteomes" id="UP000035021"/>
    </source>
</evidence>
<comment type="caution">
    <text evidence="2">The sequence shown here is derived from an EMBL/GenBank/DDBJ whole genome shotgun (WGS) entry which is preliminary data.</text>
</comment>
<dbReference type="Proteomes" id="UP000035021">
    <property type="component" value="Unassembled WGS sequence"/>
</dbReference>
<keyword evidence="3" id="KW-1185">Reference proteome</keyword>
<evidence type="ECO:0000259" key="1">
    <source>
        <dbReference type="Pfam" id="PF00561"/>
    </source>
</evidence>
<dbReference type="PANTHER" id="PTHR43798">
    <property type="entry name" value="MONOACYLGLYCEROL LIPASE"/>
    <property type="match status" value="1"/>
</dbReference>
<dbReference type="InterPro" id="IPR029058">
    <property type="entry name" value="AB_hydrolase_fold"/>
</dbReference>
<keyword evidence="2" id="KW-0378">Hydrolase</keyword>
<name>A0ABQ0IQV5_9ACTN</name>
<dbReference type="EMBL" id="BAOQ01000044">
    <property type="protein sequence ID" value="GAC85885.1"/>
    <property type="molecule type" value="Genomic_DNA"/>
</dbReference>
<dbReference type="GO" id="GO:0016787">
    <property type="term" value="F:hydrolase activity"/>
    <property type="evidence" value="ECO:0007669"/>
    <property type="project" value="UniProtKB-KW"/>
</dbReference>
<protein>
    <submittedName>
        <fullName evidence="2">Hydrolase</fullName>
    </submittedName>
</protein>
<dbReference type="InterPro" id="IPR000073">
    <property type="entry name" value="AB_hydrolase_1"/>
</dbReference>
<feature type="domain" description="AB hydrolase-1" evidence="1">
    <location>
        <begin position="71"/>
        <end position="319"/>
    </location>
</feature>
<reference evidence="2 3" key="1">
    <citation type="submission" date="2013-02" db="EMBL/GenBank/DDBJ databases">
        <title>Whole genome shotgun sequence of Gordonia paraffinivorans NBRC 108238.</title>
        <authorList>
            <person name="Isaki-Nakamura S."/>
            <person name="Hosoyama A."/>
            <person name="Tsuchikane K."/>
            <person name="Ando Y."/>
            <person name="Baba S."/>
            <person name="Ohji S."/>
            <person name="Hamada M."/>
            <person name="Tamura T."/>
            <person name="Yamazoe A."/>
            <person name="Yamazaki S."/>
            <person name="Fujita N."/>
        </authorList>
    </citation>
    <scope>NUCLEOTIDE SEQUENCE [LARGE SCALE GENOMIC DNA]</scope>
    <source>
        <strain evidence="2 3">NBRC 108238</strain>
    </source>
</reference>